<protein>
    <recommendedName>
        <fullName evidence="4">Cyclase</fullName>
    </recommendedName>
</protein>
<evidence type="ECO:0008006" key="4">
    <source>
        <dbReference type="Google" id="ProtNLM"/>
    </source>
</evidence>
<comment type="similarity">
    <text evidence="1">Belongs to the Cyclase 1 superfamily.</text>
</comment>
<gene>
    <name evidence="2" type="ORF">LTR69_009729</name>
</gene>
<dbReference type="EMBL" id="JAVRRF010000028">
    <property type="protein sequence ID" value="KAK5052903.1"/>
    <property type="molecule type" value="Genomic_DNA"/>
</dbReference>
<dbReference type="PANTHER" id="PTHR34861:SF10">
    <property type="entry name" value="CYCLASE"/>
    <property type="match status" value="1"/>
</dbReference>
<dbReference type="SUPFAM" id="SSF102198">
    <property type="entry name" value="Putative cyclase"/>
    <property type="match status" value="1"/>
</dbReference>
<proteinExistence type="inferred from homology"/>
<dbReference type="Proteomes" id="UP001345691">
    <property type="component" value="Unassembled WGS sequence"/>
</dbReference>
<comment type="caution">
    <text evidence="2">The sequence shown here is derived from an EMBL/GenBank/DDBJ whole genome shotgun (WGS) entry which is preliminary data.</text>
</comment>
<dbReference type="Pfam" id="PF04199">
    <property type="entry name" value="Cyclase"/>
    <property type="match status" value="1"/>
</dbReference>
<dbReference type="Gene3D" id="3.50.30.50">
    <property type="entry name" value="Putative cyclase"/>
    <property type="match status" value="1"/>
</dbReference>
<dbReference type="InterPro" id="IPR037175">
    <property type="entry name" value="KFase_sf"/>
</dbReference>
<evidence type="ECO:0000313" key="3">
    <source>
        <dbReference type="Proteomes" id="UP001345691"/>
    </source>
</evidence>
<evidence type="ECO:0000313" key="2">
    <source>
        <dbReference type="EMBL" id="KAK5052903.1"/>
    </source>
</evidence>
<keyword evidence="3" id="KW-1185">Reference proteome</keyword>
<reference evidence="2 3" key="1">
    <citation type="submission" date="2023-08" db="EMBL/GenBank/DDBJ databases">
        <title>Black Yeasts Isolated from many extreme environments.</title>
        <authorList>
            <person name="Coleine C."/>
            <person name="Stajich J.E."/>
            <person name="Selbmann L."/>
        </authorList>
    </citation>
    <scope>NUCLEOTIDE SEQUENCE [LARGE SCALE GENOMIC DNA]</scope>
    <source>
        <strain evidence="2 3">CCFEE 6328</strain>
    </source>
</reference>
<dbReference type="PANTHER" id="PTHR34861">
    <property type="match status" value="1"/>
</dbReference>
<dbReference type="InterPro" id="IPR007325">
    <property type="entry name" value="KFase/CYL"/>
</dbReference>
<organism evidence="2 3">
    <name type="scientific">Exophiala sideris</name>
    <dbReference type="NCBI Taxonomy" id="1016849"/>
    <lineage>
        <taxon>Eukaryota</taxon>
        <taxon>Fungi</taxon>
        <taxon>Dikarya</taxon>
        <taxon>Ascomycota</taxon>
        <taxon>Pezizomycotina</taxon>
        <taxon>Eurotiomycetes</taxon>
        <taxon>Chaetothyriomycetidae</taxon>
        <taxon>Chaetothyriales</taxon>
        <taxon>Herpotrichiellaceae</taxon>
        <taxon>Exophiala</taxon>
    </lineage>
</organism>
<accession>A0ABR0J0A9</accession>
<evidence type="ECO:0000256" key="1">
    <source>
        <dbReference type="ARBA" id="ARBA00007865"/>
    </source>
</evidence>
<name>A0ABR0J0A9_9EURO</name>
<sequence length="325" mass="35948">MPELPKFHDLPGCGTIPCGCAWGVWDRDGVRDELGTLNLLTPDIIANAAKQVKHGISISLNWSLEKPAKPVFQRAKLRHQIIDNSTKGSPGSFDDNVTFNTQSSSQWDGLRHVVNRDVGLFYNGFNPAELGGHDPKFLSISNWHTKGGIIGRGVLIDYVAYTERHNIQYSAIESHGITHLELEEAAREQGVEFCKGDILVVRSGLIKWYEQCSDHTTRDTFFEDPFKASVGVLPSEEVIAWAWDHHFAAVAGDALAFERIPYPQDSPSFHQYSISMWGSPIGELWDLEKLAQTCKSLGTYSFMLVSVPLNIPGGVASPPNAVAIF</sequence>